<dbReference type="SUPFAM" id="SSF56436">
    <property type="entry name" value="C-type lectin-like"/>
    <property type="match status" value="1"/>
</dbReference>
<name>A0A829Y4Z9_9GAMM</name>
<dbReference type="InterPro" id="IPR016187">
    <property type="entry name" value="CTDL_fold"/>
</dbReference>
<evidence type="ECO:0000313" key="1">
    <source>
        <dbReference type="EMBL" id="GFE78085.1"/>
    </source>
</evidence>
<dbReference type="EMBL" id="BLJN01000001">
    <property type="protein sequence ID" value="GFE78085.1"/>
    <property type="molecule type" value="Genomic_DNA"/>
</dbReference>
<protein>
    <recommendedName>
        <fullName evidence="3">Sulfatase-modifying factor enzyme domain-containing protein</fullName>
    </recommendedName>
</protein>
<dbReference type="AlphaFoldDB" id="A0A829Y4Z9"/>
<comment type="caution">
    <text evidence="1">The sequence shown here is derived from an EMBL/GenBank/DDBJ whole genome shotgun (WGS) entry which is preliminary data.</text>
</comment>
<organism evidence="1 2">
    <name type="scientific">Steroidobacter agaridevorans</name>
    <dbReference type="NCBI Taxonomy" id="2695856"/>
    <lineage>
        <taxon>Bacteria</taxon>
        <taxon>Pseudomonadati</taxon>
        <taxon>Pseudomonadota</taxon>
        <taxon>Gammaproteobacteria</taxon>
        <taxon>Steroidobacterales</taxon>
        <taxon>Steroidobacteraceae</taxon>
        <taxon>Steroidobacter</taxon>
    </lineage>
</organism>
<sequence length="342" mass="37904">MDLSADRWRNITPAERHTLARHLASELPSGFVFDRVATFRLGERQQDVALYRNGGASFALLPGGVVTVGYDPNKAWEPSPDELESWQGSAEEYGIEGTIGDYIGKVTLPLRCVRLAPLLMETTASELGWDRIGLDDPEVKAILREHGDRTNITVVGGRDDAKTRVHRDEKGRLTAEHSIPRTHAQLAEELAKSGFRFPSSDEWEYACGAGSQTLFRWGDHVPCDRYPTDISPEEAAWRREWALSGGNLSPPAEKFVSDWTCHWQPNAFGLLIASDPYKYELVAEIGMTRGGDGGTMVCGGVGFFMGWLTLATAYFEDNSCKHDPAESISPGYTIGRRVLELR</sequence>
<accession>A0A829Y4Z9</accession>
<gene>
    <name evidence="1" type="ORF">GCM10011487_00850</name>
</gene>
<evidence type="ECO:0000313" key="2">
    <source>
        <dbReference type="Proteomes" id="UP000445000"/>
    </source>
</evidence>
<reference evidence="2" key="1">
    <citation type="submission" date="2020-01" db="EMBL/GenBank/DDBJ databases">
        <title>'Steroidobacter agaridevorans' sp. nov., agar-degrading bacteria isolated from rhizosphere soils.</title>
        <authorList>
            <person name="Ikenaga M."/>
            <person name="Kataoka M."/>
            <person name="Murouchi A."/>
            <person name="Katsuragi S."/>
            <person name="Sakai M."/>
        </authorList>
    </citation>
    <scope>NUCLEOTIDE SEQUENCE [LARGE SCALE GENOMIC DNA]</scope>
    <source>
        <strain evidence="2">YU21-B</strain>
    </source>
</reference>
<keyword evidence="2" id="KW-1185">Reference proteome</keyword>
<dbReference type="Proteomes" id="UP000445000">
    <property type="component" value="Unassembled WGS sequence"/>
</dbReference>
<dbReference type="Gene3D" id="3.90.1580.10">
    <property type="entry name" value="paralog of FGE (formylglycine-generating enzyme)"/>
    <property type="match status" value="1"/>
</dbReference>
<evidence type="ECO:0008006" key="3">
    <source>
        <dbReference type="Google" id="ProtNLM"/>
    </source>
</evidence>
<dbReference type="InterPro" id="IPR042095">
    <property type="entry name" value="SUMF_sf"/>
</dbReference>
<proteinExistence type="predicted"/>
<dbReference type="RefSeq" id="WP_161810020.1">
    <property type="nucleotide sequence ID" value="NZ_BLJN01000001.1"/>
</dbReference>